<proteinExistence type="inferred from homology"/>
<evidence type="ECO:0000256" key="1">
    <source>
        <dbReference type="ARBA" id="ARBA00006096"/>
    </source>
</evidence>
<evidence type="ECO:0000313" key="4">
    <source>
        <dbReference type="Proteomes" id="UP000275256"/>
    </source>
</evidence>
<sequence>MTWIALGGLVVVAVASVVAFHPVMRAVGAEVTGAPTTVSPSLLLPPEVPVPTPTADGGPVGGAAVAAPGDVPARATVEARLKGLDTVALAAGAESLQLAYEVVDTETGDVVAASNPSALLIPASNTKLLSITAVMHAMDRQTRFPTRVLQPSAGTITLVGGGDPLLTTTPTGSYPHQSSLQELATLTAASLKESGQTSVALTFDASLFTDPGWNPTWPANYRDQVTQISALWVDEGRDPAGGRSRTPALSAATAFAAQLTALGITVAGAPTAAVGSGEELARVDSAPLHVLAEQMMLRSNNSFAEVLGFQLAAATGHPTTFAGSVAAIEEQLRGLGLWTEGAVLKDASGLSRSNLVSAAMLALAVGHAVDDPRLSVILEGLPVAGVTGTLASRFSDDISRAARGVAKAKTGTLTRVASLAGTTTTADGRSLAFAFLTNGSADGWAAKVWGDQAVGVVTACGC</sequence>
<keyword evidence="3" id="KW-0121">Carboxypeptidase</keyword>
<keyword evidence="3" id="KW-0645">Protease</keyword>
<dbReference type="PANTHER" id="PTHR30023">
    <property type="entry name" value="D-ALANYL-D-ALANINE CARBOXYPEPTIDASE"/>
    <property type="match status" value="1"/>
</dbReference>
<name>A0A3M0GJ82_9ACTN</name>
<reference evidence="3 4" key="1">
    <citation type="submission" date="2018-10" db="EMBL/GenBank/DDBJ databases">
        <title>Tessaracoccus antarcticuss sp. nov., isolated from sediment.</title>
        <authorList>
            <person name="Zhou L.Y."/>
            <person name="Du Z.J."/>
        </authorList>
    </citation>
    <scope>NUCLEOTIDE SEQUENCE [LARGE SCALE GENOMIC DNA]</scope>
    <source>
        <strain evidence="3 4">JDX10</strain>
    </source>
</reference>
<dbReference type="AlphaFoldDB" id="A0A3M0GJ82"/>
<dbReference type="InterPro" id="IPR012338">
    <property type="entry name" value="Beta-lactam/transpept-like"/>
</dbReference>
<evidence type="ECO:0000313" key="3">
    <source>
        <dbReference type="EMBL" id="RMB61169.1"/>
    </source>
</evidence>
<comment type="caution">
    <text evidence="3">The sequence shown here is derived from an EMBL/GenBank/DDBJ whole genome shotgun (WGS) entry which is preliminary data.</text>
</comment>
<protein>
    <submittedName>
        <fullName evidence="3">D-alanyl-D-alanine carboxypeptidase/D-alanyl-D-alanine-endopeptidase</fullName>
        <ecNumber evidence="3">3.4.16.4</ecNumber>
    </submittedName>
</protein>
<dbReference type="Pfam" id="PF02113">
    <property type="entry name" value="Peptidase_S13"/>
    <property type="match status" value="2"/>
</dbReference>
<dbReference type="Proteomes" id="UP000275256">
    <property type="component" value="Unassembled WGS sequence"/>
</dbReference>
<dbReference type="NCBIfam" id="TIGR00666">
    <property type="entry name" value="PBP4"/>
    <property type="match status" value="1"/>
</dbReference>
<accession>A0A3M0GJ82</accession>
<dbReference type="GO" id="GO:0000270">
    <property type="term" value="P:peptidoglycan metabolic process"/>
    <property type="evidence" value="ECO:0007669"/>
    <property type="project" value="TreeGrafter"/>
</dbReference>
<gene>
    <name evidence="3" type="primary">dacB</name>
    <name evidence="3" type="ORF">EAX62_00345</name>
</gene>
<keyword evidence="4" id="KW-1185">Reference proteome</keyword>
<dbReference type="GO" id="GO:0009002">
    <property type="term" value="F:serine-type D-Ala-D-Ala carboxypeptidase activity"/>
    <property type="evidence" value="ECO:0007669"/>
    <property type="project" value="UniProtKB-EC"/>
</dbReference>
<organism evidence="3 4">
    <name type="scientific">Tessaracoccus antarcticus</name>
    <dbReference type="NCBI Taxonomy" id="2479848"/>
    <lineage>
        <taxon>Bacteria</taxon>
        <taxon>Bacillati</taxon>
        <taxon>Actinomycetota</taxon>
        <taxon>Actinomycetes</taxon>
        <taxon>Propionibacteriales</taxon>
        <taxon>Propionibacteriaceae</taxon>
        <taxon>Tessaracoccus</taxon>
    </lineage>
</organism>
<dbReference type="GO" id="GO:0006508">
    <property type="term" value="P:proteolysis"/>
    <property type="evidence" value="ECO:0007669"/>
    <property type="project" value="InterPro"/>
</dbReference>
<dbReference type="PANTHER" id="PTHR30023:SF0">
    <property type="entry name" value="PENICILLIN-SENSITIVE CARBOXYPEPTIDASE A"/>
    <property type="match status" value="1"/>
</dbReference>
<evidence type="ECO:0000256" key="2">
    <source>
        <dbReference type="ARBA" id="ARBA00022801"/>
    </source>
</evidence>
<comment type="similarity">
    <text evidence="1">Belongs to the peptidase S13 family.</text>
</comment>
<dbReference type="SUPFAM" id="SSF56601">
    <property type="entry name" value="beta-lactamase/transpeptidase-like"/>
    <property type="match status" value="1"/>
</dbReference>
<dbReference type="EC" id="3.4.16.4" evidence="3"/>
<dbReference type="PRINTS" id="PR00922">
    <property type="entry name" value="DADACBPTASE3"/>
</dbReference>
<keyword evidence="2 3" id="KW-0378">Hydrolase</keyword>
<dbReference type="InterPro" id="IPR000667">
    <property type="entry name" value="Peptidase_S13"/>
</dbReference>
<dbReference type="Gene3D" id="3.40.710.10">
    <property type="entry name" value="DD-peptidase/beta-lactamase superfamily"/>
    <property type="match status" value="2"/>
</dbReference>
<dbReference type="EMBL" id="REFW01000001">
    <property type="protein sequence ID" value="RMB61169.1"/>
    <property type="molecule type" value="Genomic_DNA"/>
</dbReference>